<name>A0A934VYT5_9BACT</name>
<feature type="non-terminal residue" evidence="2">
    <location>
        <position position="203"/>
    </location>
</feature>
<dbReference type="RefSeq" id="WP_200274392.1">
    <property type="nucleotide sequence ID" value="NZ_JAENIJ010000136.1"/>
</dbReference>
<organism evidence="2 3">
    <name type="scientific">Luteolibacter pohnpeiensis</name>
    <dbReference type="NCBI Taxonomy" id="454153"/>
    <lineage>
        <taxon>Bacteria</taxon>
        <taxon>Pseudomonadati</taxon>
        <taxon>Verrucomicrobiota</taxon>
        <taxon>Verrucomicrobiia</taxon>
        <taxon>Verrucomicrobiales</taxon>
        <taxon>Verrucomicrobiaceae</taxon>
        <taxon>Luteolibacter</taxon>
    </lineage>
</organism>
<accession>A0A934VYT5</accession>
<gene>
    <name evidence="2" type="ORF">JIN85_20685</name>
</gene>
<feature type="compositionally biased region" description="Polar residues" evidence="1">
    <location>
        <begin position="172"/>
        <end position="181"/>
    </location>
</feature>
<reference evidence="2" key="1">
    <citation type="submission" date="2021-01" db="EMBL/GenBank/DDBJ databases">
        <title>Modified the classification status of verrucomicrobia.</title>
        <authorList>
            <person name="Feng X."/>
        </authorList>
    </citation>
    <scope>NUCLEOTIDE SEQUENCE</scope>
    <source>
        <strain evidence="2">KCTC 22041</strain>
    </source>
</reference>
<proteinExistence type="predicted"/>
<comment type="caution">
    <text evidence="2">The sequence shown here is derived from an EMBL/GenBank/DDBJ whole genome shotgun (WGS) entry which is preliminary data.</text>
</comment>
<protein>
    <submittedName>
        <fullName evidence="2">Uncharacterized protein</fullName>
    </submittedName>
</protein>
<dbReference type="AlphaFoldDB" id="A0A934VYT5"/>
<feature type="region of interest" description="Disordered" evidence="1">
    <location>
        <begin position="149"/>
        <end position="190"/>
    </location>
</feature>
<evidence type="ECO:0000313" key="3">
    <source>
        <dbReference type="Proteomes" id="UP000603141"/>
    </source>
</evidence>
<evidence type="ECO:0000313" key="2">
    <source>
        <dbReference type="EMBL" id="MBK1884839.1"/>
    </source>
</evidence>
<dbReference type="Proteomes" id="UP000603141">
    <property type="component" value="Unassembled WGS sequence"/>
</dbReference>
<sequence length="203" mass="22750">MDTEKNTKWKPTARQRELISHLADAESYLPTITECLPDKHRKKLRPHHMANFMGLVADLFFTHYEGIAKAFDRNGSLEVTFKAKFAQEKDTVEVSYKPVDTFKDSASAELPDPDQEVFDFTKGSSASQRNAGPVVDAEIVHALPAPMELLPAPPKTPEEEQAFEDGFKAATQGESYSTNPHPFTKDPTENALWKAWAEGWEQG</sequence>
<evidence type="ECO:0000256" key="1">
    <source>
        <dbReference type="SAM" id="MobiDB-lite"/>
    </source>
</evidence>
<dbReference type="EMBL" id="JAENIJ010000136">
    <property type="protein sequence ID" value="MBK1884839.1"/>
    <property type="molecule type" value="Genomic_DNA"/>
</dbReference>
<keyword evidence="3" id="KW-1185">Reference proteome</keyword>